<reference evidence="15 16" key="1">
    <citation type="submission" date="2020-02" db="EMBL/GenBank/DDBJ databases">
        <authorList>
            <person name="Ferguson B K."/>
        </authorList>
    </citation>
    <scope>NUCLEOTIDE SEQUENCE [LARGE SCALE GENOMIC DNA]</scope>
</reference>
<gene>
    <name evidence="15" type="ORF">TBRA_LOCUS7617</name>
</gene>
<feature type="transmembrane region" description="Helical" evidence="12">
    <location>
        <begin position="742"/>
        <end position="760"/>
    </location>
</feature>
<organism evidence="15 16">
    <name type="scientific">Trichogramma brassicae</name>
    <dbReference type="NCBI Taxonomy" id="86971"/>
    <lineage>
        <taxon>Eukaryota</taxon>
        <taxon>Metazoa</taxon>
        <taxon>Ecdysozoa</taxon>
        <taxon>Arthropoda</taxon>
        <taxon>Hexapoda</taxon>
        <taxon>Insecta</taxon>
        <taxon>Pterygota</taxon>
        <taxon>Neoptera</taxon>
        <taxon>Endopterygota</taxon>
        <taxon>Hymenoptera</taxon>
        <taxon>Apocrita</taxon>
        <taxon>Proctotrupomorpha</taxon>
        <taxon>Chalcidoidea</taxon>
        <taxon>Trichogrammatidae</taxon>
        <taxon>Trichogramma</taxon>
    </lineage>
</organism>
<dbReference type="InterPro" id="IPR002001">
    <property type="entry name" value="GPCR_2_diuretic_rcpt"/>
</dbReference>
<evidence type="ECO:0000256" key="4">
    <source>
        <dbReference type="ARBA" id="ARBA00022692"/>
    </source>
</evidence>
<feature type="domain" description="G-protein coupled receptors family 2 profile 2" evidence="14">
    <location>
        <begin position="660"/>
        <end position="936"/>
    </location>
</feature>
<feature type="domain" description="G-protein coupled receptors family 2 profile 1" evidence="13">
    <location>
        <begin position="564"/>
        <end position="647"/>
    </location>
</feature>
<dbReference type="PROSITE" id="PS50297">
    <property type="entry name" value="ANK_REP_REGION"/>
    <property type="match status" value="2"/>
</dbReference>
<keyword evidence="4 12" id="KW-0812">Transmembrane</keyword>
<name>A0A6H5IJ06_9HYME</name>
<evidence type="ECO:0000256" key="8">
    <source>
        <dbReference type="ARBA" id="ARBA00023170"/>
    </source>
</evidence>
<dbReference type="InterPro" id="IPR002110">
    <property type="entry name" value="Ankyrin_rpt"/>
</dbReference>
<evidence type="ECO:0008006" key="17">
    <source>
        <dbReference type="Google" id="ProtNLM"/>
    </source>
</evidence>
<dbReference type="InterPro" id="IPR001879">
    <property type="entry name" value="GPCR_2_extracellular_dom"/>
</dbReference>
<dbReference type="PROSITE" id="PS50227">
    <property type="entry name" value="G_PROTEIN_RECEP_F2_3"/>
    <property type="match status" value="1"/>
</dbReference>
<evidence type="ECO:0000256" key="9">
    <source>
        <dbReference type="ARBA" id="ARBA00023180"/>
    </source>
</evidence>
<keyword evidence="10" id="KW-0807">Transducer</keyword>
<keyword evidence="8" id="KW-0675">Receptor</keyword>
<dbReference type="PRINTS" id="PR00249">
    <property type="entry name" value="GPCRSECRETIN"/>
</dbReference>
<evidence type="ECO:0000256" key="3">
    <source>
        <dbReference type="ARBA" id="ARBA00022475"/>
    </source>
</evidence>
<keyword evidence="6" id="KW-0297">G-protein coupled receptor</keyword>
<dbReference type="Proteomes" id="UP000479190">
    <property type="component" value="Unassembled WGS sequence"/>
</dbReference>
<evidence type="ECO:0000256" key="6">
    <source>
        <dbReference type="ARBA" id="ARBA00023040"/>
    </source>
</evidence>
<keyword evidence="3" id="KW-1003">Cell membrane</keyword>
<feature type="transmembrane region" description="Helical" evidence="12">
    <location>
        <begin position="792"/>
        <end position="811"/>
    </location>
</feature>
<feature type="repeat" description="ANK" evidence="11">
    <location>
        <begin position="345"/>
        <end position="377"/>
    </location>
</feature>
<dbReference type="InterPro" id="IPR017983">
    <property type="entry name" value="GPCR_2_secretin-like_CS"/>
</dbReference>
<evidence type="ECO:0000259" key="14">
    <source>
        <dbReference type="PROSITE" id="PS50261"/>
    </source>
</evidence>
<dbReference type="SMART" id="SM00248">
    <property type="entry name" value="ANK"/>
    <property type="match status" value="5"/>
</dbReference>
<protein>
    <recommendedName>
        <fullName evidence="17">G-protein coupled receptors family 2 profile 2 domain-containing protein</fullName>
    </recommendedName>
</protein>
<dbReference type="PROSITE" id="PS50088">
    <property type="entry name" value="ANK_REPEAT"/>
    <property type="match status" value="3"/>
</dbReference>
<feature type="repeat" description="ANK" evidence="11">
    <location>
        <begin position="165"/>
        <end position="197"/>
    </location>
</feature>
<keyword evidence="11" id="KW-0040">ANK repeat</keyword>
<feature type="repeat" description="ANK" evidence="11">
    <location>
        <begin position="123"/>
        <end position="155"/>
    </location>
</feature>
<dbReference type="GO" id="GO:0017046">
    <property type="term" value="F:peptide hormone binding"/>
    <property type="evidence" value="ECO:0007669"/>
    <property type="project" value="TreeGrafter"/>
</dbReference>
<dbReference type="Gene3D" id="1.20.1070.10">
    <property type="entry name" value="Rhodopsin 7-helix transmembrane proteins"/>
    <property type="match status" value="1"/>
</dbReference>
<dbReference type="GO" id="GO:0007166">
    <property type="term" value="P:cell surface receptor signaling pathway"/>
    <property type="evidence" value="ECO:0007669"/>
    <property type="project" value="InterPro"/>
</dbReference>
<dbReference type="GO" id="GO:0008528">
    <property type="term" value="F:G protein-coupled peptide receptor activity"/>
    <property type="evidence" value="ECO:0007669"/>
    <property type="project" value="TreeGrafter"/>
</dbReference>
<dbReference type="InterPro" id="IPR017981">
    <property type="entry name" value="GPCR_2-like_7TM"/>
</dbReference>
<dbReference type="InterPro" id="IPR036770">
    <property type="entry name" value="Ankyrin_rpt-contain_sf"/>
</dbReference>
<evidence type="ECO:0000313" key="15">
    <source>
        <dbReference type="EMBL" id="CAB0035731.1"/>
    </source>
</evidence>
<sequence length="991" mass="113460">MKMSEPTRKKLKVSREIDKNRRERLRQQLELIEKRGPYALIDERIHEMSTGENLNRILCDAVRGLSYATISSIYRAKLVVDKLPGDQETAIHILPKIGNFDRICFIYKVFECYNNFINFSDPYGFTHLHASVILGLLDVVKFILKQKMDINASLKLPKINPRPECEVTPLFLALQHHKTDIVKLLLKKGAKVDTRGLMNETPLHVICSGYGQRSKYFQNYKNEGVQMSEFYDCKLQLGYIQSLIQKGCQVNAQDMFGNTPLFNLLGNTKRHPAQVGVLELLLKSGAEVNILNARNENAMHELCRSGDLYRQSLEEDDECFDDPIGVKLATALIEHGIDFNVTNIQGQTPFHVAVNHLNFDLVELLLGKNAYFDSVHFLSGPIFGHFKVHEPTWKAIHVFFKIIDALLGHGFEFDLPRIIEVMKYFNASKNLNEVDAISGIQESISSAYLQYRKLISVTVENDLYICGCFKCHKTGLRAFVCVRYRTRTYTRVICLSATTGIRVQLRLARRTYNSNRLATPESRLKKSSKNEAVTIKLEFPKRAYIHRARSIEHVKMNASESAETCVNSTTYESSQVDAAADDDNYCPVFWDTLMCWPRSKAGTLVQQSCFAEFNGIKYDSSQNASLLCQDDGSWSNSSDYSQCRELKLVSPESENSVEMTTHLYLFGYCLSLLTLLIAVSFYHRFRELRCLRNIIHMNLMYTYILADLLWCLNTVSQLFMGPNVPLCVAFFSLYHYFQLTNFFWMFVEGLYLWLLVVRPLSGTDCLTLRLCVCIGWSESIVHLTADFRRDTFTCFASTVFPLSVMLCWASAKYIDGDQVAEGIQAAALTSHCSWMLPHPIYDYIYEVPALVALAFNVLFLVMIMWVLITKLQTINNEHLHQSKKAAKALLVLLPLLGVTYVLVLFGPTNFPAFDYLRAVLLSTQGFWVALFYGFLSCEVRNAMKTHYTRWLQRQDLDSQANGRRYYAYWPRSRTESIRTKGSSSPPTRTKP</sequence>
<dbReference type="EMBL" id="CADCXV010000797">
    <property type="protein sequence ID" value="CAB0035731.1"/>
    <property type="molecule type" value="Genomic_DNA"/>
</dbReference>
<dbReference type="Pfam" id="PF13637">
    <property type="entry name" value="Ank_4"/>
    <property type="match status" value="1"/>
</dbReference>
<keyword evidence="7 12" id="KW-0472">Membrane</keyword>
<dbReference type="GO" id="GO:0005886">
    <property type="term" value="C:plasma membrane"/>
    <property type="evidence" value="ECO:0007669"/>
    <property type="project" value="UniProtKB-SubCell"/>
</dbReference>
<dbReference type="Pfam" id="PF02793">
    <property type="entry name" value="HRM"/>
    <property type="match status" value="1"/>
</dbReference>
<dbReference type="GO" id="GO:0008036">
    <property type="term" value="F:diuretic hormone receptor activity"/>
    <property type="evidence" value="ECO:0007669"/>
    <property type="project" value="InterPro"/>
</dbReference>
<evidence type="ECO:0000259" key="13">
    <source>
        <dbReference type="PROSITE" id="PS50227"/>
    </source>
</evidence>
<feature type="transmembrane region" description="Helical" evidence="12">
    <location>
        <begin position="889"/>
        <end position="909"/>
    </location>
</feature>
<dbReference type="PANTHER" id="PTHR45620">
    <property type="entry name" value="PDF RECEPTOR-LIKE PROTEIN-RELATED"/>
    <property type="match status" value="1"/>
</dbReference>
<dbReference type="Pfam" id="PF00002">
    <property type="entry name" value="7tm_2"/>
    <property type="match status" value="1"/>
</dbReference>
<dbReference type="SMART" id="SM00008">
    <property type="entry name" value="HormR"/>
    <property type="match status" value="1"/>
</dbReference>
<feature type="transmembrane region" description="Helical" evidence="12">
    <location>
        <begin position="915"/>
        <end position="935"/>
    </location>
</feature>
<comment type="similarity">
    <text evidence="2">Belongs to the G-protein coupled receptor 2 family.</text>
</comment>
<dbReference type="GO" id="GO:0007188">
    <property type="term" value="P:adenylate cyclase-modulating G protein-coupled receptor signaling pathway"/>
    <property type="evidence" value="ECO:0007669"/>
    <property type="project" value="TreeGrafter"/>
</dbReference>
<dbReference type="PROSITE" id="PS50261">
    <property type="entry name" value="G_PROTEIN_RECEP_F2_4"/>
    <property type="match status" value="1"/>
</dbReference>
<dbReference type="PRINTS" id="PR01127">
    <property type="entry name" value="DIUHORMONER"/>
</dbReference>
<proteinExistence type="inferred from homology"/>
<keyword evidence="16" id="KW-1185">Reference proteome</keyword>
<evidence type="ECO:0000256" key="10">
    <source>
        <dbReference type="ARBA" id="ARBA00023224"/>
    </source>
</evidence>
<dbReference type="InterPro" id="IPR036445">
    <property type="entry name" value="GPCR_2_extracell_dom_sf"/>
</dbReference>
<dbReference type="OrthoDB" id="6022368at2759"/>
<feature type="transmembrane region" description="Helical" evidence="12">
    <location>
        <begin position="694"/>
        <end position="712"/>
    </location>
</feature>
<dbReference type="AlphaFoldDB" id="A0A6H5IJ06"/>
<dbReference type="PROSITE" id="PS00649">
    <property type="entry name" value="G_PROTEIN_RECEP_F2_1"/>
    <property type="match status" value="1"/>
</dbReference>
<dbReference type="Gene3D" id="4.10.1240.10">
    <property type="entry name" value="GPCR, family 2, extracellular hormone receptor domain"/>
    <property type="match status" value="1"/>
</dbReference>
<keyword evidence="5 12" id="KW-1133">Transmembrane helix</keyword>
<evidence type="ECO:0000313" key="16">
    <source>
        <dbReference type="Proteomes" id="UP000479190"/>
    </source>
</evidence>
<dbReference type="InterPro" id="IPR050332">
    <property type="entry name" value="GPCR_2"/>
</dbReference>
<evidence type="ECO:0000256" key="12">
    <source>
        <dbReference type="SAM" id="Phobius"/>
    </source>
</evidence>
<evidence type="ECO:0000256" key="5">
    <source>
        <dbReference type="ARBA" id="ARBA00022989"/>
    </source>
</evidence>
<evidence type="ECO:0000256" key="7">
    <source>
        <dbReference type="ARBA" id="ARBA00023136"/>
    </source>
</evidence>
<dbReference type="SUPFAM" id="SSF111418">
    <property type="entry name" value="Hormone receptor domain"/>
    <property type="match status" value="1"/>
</dbReference>
<evidence type="ECO:0000256" key="2">
    <source>
        <dbReference type="ARBA" id="ARBA00005314"/>
    </source>
</evidence>
<comment type="subcellular location">
    <subcellularLocation>
        <location evidence="1">Cell membrane</location>
        <topology evidence="1">Multi-pass membrane protein</topology>
    </subcellularLocation>
</comment>
<evidence type="ECO:0000256" key="11">
    <source>
        <dbReference type="PROSITE-ProRule" id="PRU00023"/>
    </source>
</evidence>
<keyword evidence="9" id="KW-0325">Glycoprotein</keyword>
<feature type="transmembrane region" description="Helical" evidence="12">
    <location>
        <begin position="663"/>
        <end position="682"/>
    </location>
</feature>
<dbReference type="Pfam" id="PF00023">
    <property type="entry name" value="Ank"/>
    <property type="match status" value="1"/>
</dbReference>
<feature type="transmembrane region" description="Helical" evidence="12">
    <location>
        <begin position="843"/>
        <end position="868"/>
    </location>
</feature>
<dbReference type="SUPFAM" id="SSF48403">
    <property type="entry name" value="Ankyrin repeat"/>
    <property type="match status" value="1"/>
</dbReference>
<dbReference type="InterPro" id="IPR000832">
    <property type="entry name" value="GPCR_2_secretin-like"/>
</dbReference>
<accession>A0A6H5IJ06</accession>
<evidence type="ECO:0000256" key="1">
    <source>
        <dbReference type="ARBA" id="ARBA00004651"/>
    </source>
</evidence>
<dbReference type="Gene3D" id="1.25.40.20">
    <property type="entry name" value="Ankyrin repeat-containing domain"/>
    <property type="match status" value="3"/>
</dbReference>
<dbReference type="PANTHER" id="PTHR45620:SF15">
    <property type="entry name" value="DIURETIC HORMONE 44 RECEPTOR 1-RELATED"/>
    <property type="match status" value="1"/>
</dbReference>